<evidence type="ECO:0000256" key="2">
    <source>
        <dbReference type="ARBA" id="ARBA00009190"/>
    </source>
</evidence>
<dbReference type="AlphaFoldDB" id="A0A3N1P117"/>
<evidence type="ECO:0000256" key="4">
    <source>
        <dbReference type="ARBA" id="ARBA00022989"/>
    </source>
</evidence>
<feature type="transmembrane region" description="Helical" evidence="6">
    <location>
        <begin position="67"/>
        <end position="84"/>
    </location>
</feature>
<comment type="caution">
    <text evidence="7">The sequence shown here is derived from an EMBL/GenBank/DDBJ whole genome shotgun (WGS) entry which is preliminary data.</text>
</comment>
<comment type="similarity">
    <text evidence="2 6">Belongs to the GDT1 family.</text>
</comment>
<accession>A0A3N1P117</accession>
<feature type="transmembrane region" description="Helical" evidence="6">
    <location>
        <begin position="35"/>
        <end position="55"/>
    </location>
</feature>
<dbReference type="EMBL" id="RJUK01000001">
    <property type="protein sequence ID" value="ROQ20400.1"/>
    <property type="molecule type" value="Genomic_DNA"/>
</dbReference>
<dbReference type="GO" id="GO:0016020">
    <property type="term" value="C:membrane"/>
    <property type="evidence" value="ECO:0007669"/>
    <property type="project" value="UniProtKB-SubCell"/>
</dbReference>
<sequence>MEALIGSTLAVALAEIGDKTQLLALLLISRYHRPYAIAAGILVATLINHALSALLGSWLADLIPAQWVPWILASSFLIVALWTLIPDKASDEPGRFHQYGPFVATLVLFFLAEIGDKTQVATVVLAAKFDAFLMVVIGTTVGMLLANIPVLFAGRWLMDKIPLKYARISAFMLFVILAVVTLIHTNGQVH</sequence>
<evidence type="ECO:0000256" key="5">
    <source>
        <dbReference type="ARBA" id="ARBA00023136"/>
    </source>
</evidence>
<dbReference type="Proteomes" id="UP000273643">
    <property type="component" value="Unassembled WGS sequence"/>
</dbReference>
<dbReference type="InterPro" id="IPR001727">
    <property type="entry name" value="GDT1-like"/>
</dbReference>
<dbReference type="RefSeq" id="WP_123637559.1">
    <property type="nucleotide sequence ID" value="NZ_JBHYFO010000002.1"/>
</dbReference>
<dbReference type="PANTHER" id="PTHR12608">
    <property type="entry name" value="TRANSMEMBRANE PROTEIN HTP-1 RELATED"/>
    <property type="match status" value="1"/>
</dbReference>
<dbReference type="PANTHER" id="PTHR12608:SF1">
    <property type="entry name" value="TRANSMEMBRANE PROTEIN 165"/>
    <property type="match status" value="1"/>
</dbReference>
<dbReference type="OrthoDB" id="9801356at2"/>
<name>A0A3N1P117_9GAMM</name>
<protein>
    <recommendedName>
        <fullName evidence="6">GDT1 family protein</fullName>
    </recommendedName>
</protein>
<evidence type="ECO:0000313" key="7">
    <source>
        <dbReference type="EMBL" id="ROQ20400.1"/>
    </source>
</evidence>
<keyword evidence="4 6" id="KW-1133">Transmembrane helix</keyword>
<proteinExistence type="inferred from homology"/>
<evidence type="ECO:0000256" key="3">
    <source>
        <dbReference type="ARBA" id="ARBA00022692"/>
    </source>
</evidence>
<evidence type="ECO:0000313" key="8">
    <source>
        <dbReference type="Proteomes" id="UP000273643"/>
    </source>
</evidence>
<reference evidence="7 8" key="1">
    <citation type="submission" date="2018-11" db="EMBL/GenBank/DDBJ databases">
        <title>Genomic Encyclopedia of Type Strains, Phase IV (KMG-IV): sequencing the most valuable type-strain genomes for metagenomic binning, comparative biology and taxonomic classification.</title>
        <authorList>
            <person name="Goeker M."/>
        </authorList>
    </citation>
    <scope>NUCLEOTIDE SEQUENCE [LARGE SCALE GENOMIC DNA]</scope>
    <source>
        <strain evidence="7 8">DSM 16974</strain>
    </source>
</reference>
<feature type="transmembrane region" description="Helical" evidence="6">
    <location>
        <begin position="132"/>
        <end position="153"/>
    </location>
</feature>
<comment type="subcellular location">
    <subcellularLocation>
        <location evidence="1 6">Membrane</location>
        <topology evidence="1 6">Multi-pass membrane protein</topology>
    </subcellularLocation>
</comment>
<evidence type="ECO:0000256" key="1">
    <source>
        <dbReference type="ARBA" id="ARBA00004141"/>
    </source>
</evidence>
<keyword evidence="5 6" id="KW-0472">Membrane</keyword>
<evidence type="ECO:0000256" key="6">
    <source>
        <dbReference type="RuleBase" id="RU365102"/>
    </source>
</evidence>
<feature type="transmembrane region" description="Helical" evidence="6">
    <location>
        <begin position="165"/>
        <end position="184"/>
    </location>
</feature>
<organism evidence="7 8">
    <name type="scientific">Marinimicrobium koreense</name>
    <dbReference type="NCBI Taxonomy" id="306545"/>
    <lineage>
        <taxon>Bacteria</taxon>
        <taxon>Pseudomonadati</taxon>
        <taxon>Pseudomonadota</taxon>
        <taxon>Gammaproteobacteria</taxon>
        <taxon>Cellvibrionales</taxon>
        <taxon>Cellvibrionaceae</taxon>
        <taxon>Marinimicrobium</taxon>
    </lineage>
</organism>
<feature type="transmembrane region" description="Helical" evidence="6">
    <location>
        <begin position="96"/>
        <end position="112"/>
    </location>
</feature>
<keyword evidence="3 6" id="KW-0812">Transmembrane</keyword>
<dbReference type="Pfam" id="PF01169">
    <property type="entry name" value="GDT1"/>
    <property type="match status" value="2"/>
</dbReference>
<keyword evidence="8" id="KW-1185">Reference proteome</keyword>
<gene>
    <name evidence="7" type="ORF">EDC38_1005</name>
</gene>
<dbReference type="GO" id="GO:0046873">
    <property type="term" value="F:metal ion transmembrane transporter activity"/>
    <property type="evidence" value="ECO:0007669"/>
    <property type="project" value="InterPro"/>
</dbReference>